<feature type="compositionally biased region" description="Low complexity" evidence="7">
    <location>
        <begin position="35"/>
        <end position="53"/>
    </location>
</feature>
<feature type="region of interest" description="Disordered" evidence="7">
    <location>
        <begin position="35"/>
        <end position="56"/>
    </location>
</feature>
<sequence>MNKKKHRVRNFIVLPAIGLLAAGVIAGIAGGRGPTSAPSSAPAAADSRAASPQPATPYVYTPPSYPAIPDFTGTDSIVFEITGSGTGMVTYSSDSNFSIAQETGVDLPWSKTIEFEKAAIRPVTINAQHTAGAGAIGCRITINGKVAVENSSSGQYAVVSCTTS</sequence>
<evidence type="ECO:0000313" key="9">
    <source>
        <dbReference type="Proteomes" id="UP001210380"/>
    </source>
</evidence>
<organism evidence="8 9">
    <name type="scientific">Saccharopolyspora oryzae</name>
    <dbReference type="NCBI Taxonomy" id="2997343"/>
    <lineage>
        <taxon>Bacteria</taxon>
        <taxon>Bacillati</taxon>
        <taxon>Actinomycetota</taxon>
        <taxon>Actinomycetes</taxon>
        <taxon>Pseudonocardiales</taxon>
        <taxon>Pseudonocardiaceae</taxon>
        <taxon>Saccharopolyspora</taxon>
    </lineage>
</organism>
<reference evidence="8 9" key="1">
    <citation type="submission" date="2022-11" db="EMBL/GenBank/DDBJ databases">
        <title>Draft genome sequence of Saccharopolyspora sp. WRP15-2 isolated from rhizosphere soils of wild rice in Thailand.</title>
        <authorList>
            <person name="Duangmal K."/>
            <person name="Kammanee S."/>
            <person name="Muangham S."/>
        </authorList>
    </citation>
    <scope>NUCLEOTIDE SEQUENCE [LARGE SCALE GENOMIC DNA]</scope>
    <source>
        <strain evidence="8 9">WRP15-2</strain>
    </source>
</reference>
<evidence type="ECO:0000256" key="3">
    <source>
        <dbReference type="ARBA" id="ARBA00022475"/>
    </source>
</evidence>
<name>A0ABT4UR91_9PSEU</name>
<proteinExistence type="inferred from homology"/>
<evidence type="ECO:0000256" key="1">
    <source>
        <dbReference type="ARBA" id="ARBA00004236"/>
    </source>
</evidence>
<dbReference type="Gene3D" id="2.60.40.2880">
    <property type="entry name" value="MmpS1-5, C-terminal soluble domain"/>
    <property type="match status" value="1"/>
</dbReference>
<evidence type="ECO:0000313" key="8">
    <source>
        <dbReference type="EMBL" id="MDA3624233.1"/>
    </source>
</evidence>
<gene>
    <name evidence="8" type="ORF">OU415_02225</name>
</gene>
<comment type="subcellular location">
    <subcellularLocation>
        <location evidence="1">Cell membrane</location>
    </subcellularLocation>
</comment>
<evidence type="ECO:0000256" key="6">
    <source>
        <dbReference type="ARBA" id="ARBA00023136"/>
    </source>
</evidence>
<dbReference type="Pfam" id="PF05423">
    <property type="entry name" value="Mycobact_memb"/>
    <property type="match status" value="1"/>
</dbReference>
<evidence type="ECO:0000256" key="4">
    <source>
        <dbReference type="ARBA" id="ARBA00022692"/>
    </source>
</evidence>
<keyword evidence="5" id="KW-1133">Transmembrane helix</keyword>
<evidence type="ECO:0000256" key="2">
    <source>
        <dbReference type="ARBA" id="ARBA00007531"/>
    </source>
</evidence>
<keyword evidence="3" id="KW-1003">Cell membrane</keyword>
<dbReference type="InterPro" id="IPR008693">
    <property type="entry name" value="MmpS"/>
</dbReference>
<comment type="similarity">
    <text evidence="2">Belongs to the MmpS family.</text>
</comment>
<accession>A0ABT4UR91</accession>
<keyword evidence="4" id="KW-0812">Transmembrane</keyword>
<protein>
    <submittedName>
        <fullName evidence="8">MmpS family transport accessory protein</fullName>
    </submittedName>
</protein>
<evidence type="ECO:0000256" key="7">
    <source>
        <dbReference type="SAM" id="MobiDB-lite"/>
    </source>
</evidence>
<dbReference type="EMBL" id="JAQGLA010000002">
    <property type="protein sequence ID" value="MDA3624233.1"/>
    <property type="molecule type" value="Genomic_DNA"/>
</dbReference>
<keyword evidence="9" id="KW-1185">Reference proteome</keyword>
<dbReference type="InterPro" id="IPR038468">
    <property type="entry name" value="MmpS_C"/>
</dbReference>
<evidence type="ECO:0000256" key="5">
    <source>
        <dbReference type="ARBA" id="ARBA00022989"/>
    </source>
</evidence>
<comment type="caution">
    <text evidence="8">The sequence shown here is derived from an EMBL/GenBank/DDBJ whole genome shotgun (WGS) entry which is preliminary data.</text>
</comment>
<keyword evidence="6" id="KW-0472">Membrane</keyword>
<dbReference type="RefSeq" id="WP_270946797.1">
    <property type="nucleotide sequence ID" value="NZ_JAQGLA010000002.1"/>
</dbReference>
<dbReference type="Proteomes" id="UP001210380">
    <property type="component" value="Unassembled WGS sequence"/>
</dbReference>